<dbReference type="InterPro" id="IPR029055">
    <property type="entry name" value="Ntn_hydrolases_N"/>
</dbReference>
<reference evidence="12 13" key="1">
    <citation type="journal article" date="2007" name="Proc. Natl. Acad. Sci. U.S.A.">
        <title>The genome of Syntrophus aciditrophicus: life at the thermodynamic limit of microbial growth.</title>
        <authorList>
            <person name="McInerney M.J."/>
            <person name="Rohlin L."/>
            <person name="Mouttaki H."/>
            <person name="Kim U."/>
            <person name="Krupp R.S."/>
            <person name="Rios-Hernandez L."/>
            <person name="Sieber J."/>
            <person name="Struchtemeyer C.G."/>
            <person name="Bhattacharyya A."/>
            <person name="Campbell J.W."/>
            <person name="Gunsalus R.P."/>
        </authorList>
    </citation>
    <scope>NUCLEOTIDE SEQUENCE [LARGE SCALE GENOMIC DNA]</scope>
    <source>
        <strain evidence="12 13">SB</strain>
    </source>
</reference>
<dbReference type="InterPro" id="IPR017932">
    <property type="entry name" value="GATase_2_dom"/>
</dbReference>
<dbReference type="KEGG" id="sat:SYN_00907"/>
<comment type="pathway">
    <text evidence="1 8">Purine metabolism; IMP biosynthesis via de novo pathway; N(1)-(5-phospho-D-ribosyl)glycinamide from 5-phospho-alpha-D-ribose 1-diphosphate: step 1/2.</text>
</comment>
<dbReference type="Gene3D" id="3.60.20.10">
    <property type="entry name" value="Glutamine Phosphoribosylpyrophosphate, subunit 1, domain 1"/>
    <property type="match status" value="1"/>
</dbReference>
<feature type="binding site" evidence="10">
    <location>
        <position position="234"/>
    </location>
    <ligand>
        <name>[4Fe-4S] cluster</name>
        <dbReference type="ChEBI" id="CHEBI:49883"/>
    </ligand>
</feature>
<dbReference type="InterPro" id="IPR000836">
    <property type="entry name" value="PRTase_dom"/>
</dbReference>
<dbReference type="Pfam" id="PF13537">
    <property type="entry name" value="GATase_7"/>
    <property type="match status" value="1"/>
</dbReference>
<evidence type="ECO:0000256" key="6">
    <source>
        <dbReference type="ARBA" id="ARBA00022755"/>
    </source>
</evidence>
<protein>
    <recommendedName>
        <fullName evidence="3 8">Amidophosphoribosyltransferase</fullName>
        <shortName evidence="8">ATase</shortName>
        <ecNumber evidence="3 8">2.4.2.14</ecNumber>
    </recommendedName>
    <alternativeName>
        <fullName evidence="8">Glutamine phosphoribosylpyrophosphate amidotransferase</fullName>
    </alternativeName>
</protein>
<keyword evidence="5 8" id="KW-0808">Transferase</keyword>
<dbReference type="GO" id="GO:0046872">
    <property type="term" value="F:metal ion binding"/>
    <property type="evidence" value="ECO:0007669"/>
    <property type="project" value="UniProtKB-KW"/>
</dbReference>
<evidence type="ECO:0000256" key="10">
    <source>
        <dbReference type="PIRSR" id="PIRSR000485-3"/>
    </source>
</evidence>
<sequence length="465" mass="51101">MGGLFGVVSKGNCIKPLFYGTDYHSHLGTENGGLAVIGEKSFHKAIHSISQAQFKSKFIDHYRQMRGTAGIGAIDDESPQPLIIRSKFGTFAIAASGLVTNKDRLAHELLQEGTSFSEVAGGAVNTVDLVAKLISRSTSLVEGIVQMQEVIEGSICVLILTSEGLYAARDKYGRFPLALGRERDGDGYAVATESSSFPNLNYELVKFIGPGEIVLMTADGYRTLRPENPEKKVCAFLWIYTGTPSSSYEGISVENAREHCGRALAREDSIAADLVCGIPDSGVGHALGYAAESRIPYRRPLVKYTPGYGRSYTPPTQDIRDLVATMKLSAIRDVIKDNRMIVCDDSIVRGTQLKNYTIKKLWDNGAREIHIRAACPPLMFTCPYGSSTRSLSELAARRAIRAIEGKDPDDVAPYLDCRSAEYARMVEWIRKDLNVTTLKYLNIESMIEAIGLSKDQLCLHCWRGH</sequence>
<feature type="binding site" evidence="9">
    <location>
        <position position="345"/>
    </location>
    <ligand>
        <name>Mg(2+)</name>
        <dbReference type="ChEBI" id="CHEBI:18420"/>
    </ligand>
</feature>
<dbReference type="EC" id="2.4.2.14" evidence="3 8"/>
<comment type="similarity">
    <text evidence="2 8">In the C-terminal section; belongs to the purine/pyrimidine phosphoribosyltransferase family.</text>
</comment>
<feature type="binding site" evidence="9">
    <location>
        <position position="344"/>
    </location>
    <ligand>
        <name>Mg(2+)</name>
        <dbReference type="ChEBI" id="CHEBI:18420"/>
    </ligand>
</feature>
<dbReference type="Proteomes" id="UP000001933">
    <property type="component" value="Chromosome"/>
</dbReference>
<evidence type="ECO:0000256" key="3">
    <source>
        <dbReference type="ARBA" id="ARBA00011941"/>
    </source>
</evidence>
<dbReference type="PROSITE" id="PS51278">
    <property type="entry name" value="GATASE_TYPE_2"/>
    <property type="match status" value="1"/>
</dbReference>
<dbReference type="InParanoid" id="Q2LTR9"/>
<evidence type="ECO:0000256" key="1">
    <source>
        <dbReference type="ARBA" id="ARBA00005209"/>
    </source>
</evidence>
<dbReference type="SUPFAM" id="SSF56235">
    <property type="entry name" value="N-terminal nucleophile aminohydrolases (Ntn hydrolases)"/>
    <property type="match status" value="1"/>
</dbReference>
<keyword evidence="6 8" id="KW-0658">Purine biosynthesis</keyword>
<keyword evidence="4 8" id="KW-0328">Glycosyltransferase</keyword>
<evidence type="ECO:0000259" key="11">
    <source>
        <dbReference type="PROSITE" id="PS51278"/>
    </source>
</evidence>
<organism evidence="12 13">
    <name type="scientific">Syntrophus aciditrophicus (strain SB)</name>
    <dbReference type="NCBI Taxonomy" id="56780"/>
    <lineage>
        <taxon>Bacteria</taxon>
        <taxon>Pseudomonadati</taxon>
        <taxon>Thermodesulfobacteriota</taxon>
        <taxon>Syntrophia</taxon>
        <taxon>Syntrophales</taxon>
        <taxon>Syntrophaceae</taxon>
        <taxon>Syntrophus</taxon>
    </lineage>
</organism>
<evidence type="ECO:0000256" key="5">
    <source>
        <dbReference type="ARBA" id="ARBA00022679"/>
    </source>
</evidence>
<dbReference type="Gene3D" id="3.40.50.2020">
    <property type="match status" value="1"/>
</dbReference>
<dbReference type="OrthoDB" id="9801213at2"/>
<evidence type="ECO:0000256" key="7">
    <source>
        <dbReference type="ARBA" id="ARBA00022962"/>
    </source>
</evidence>
<comment type="catalytic activity">
    <reaction evidence="8">
        <text>5-phospho-beta-D-ribosylamine + L-glutamate + diphosphate = 5-phospho-alpha-D-ribose 1-diphosphate + L-glutamine + H2O</text>
        <dbReference type="Rhea" id="RHEA:14905"/>
        <dbReference type="ChEBI" id="CHEBI:15377"/>
        <dbReference type="ChEBI" id="CHEBI:29985"/>
        <dbReference type="ChEBI" id="CHEBI:33019"/>
        <dbReference type="ChEBI" id="CHEBI:58017"/>
        <dbReference type="ChEBI" id="CHEBI:58359"/>
        <dbReference type="ChEBI" id="CHEBI:58681"/>
        <dbReference type="EC" id="2.4.2.14"/>
    </reaction>
</comment>
<feature type="domain" description="Glutamine amidotransferase type-2" evidence="11">
    <location>
        <begin position="2"/>
        <end position="219"/>
    </location>
</feature>
<feature type="binding site" evidence="10">
    <location>
        <position position="461"/>
    </location>
    <ligand>
        <name>[4Fe-4S] cluster</name>
        <dbReference type="ChEBI" id="CHEBI:49883"/>
    </ligand>
</feature>
<feature type="binding site" evidence="10">
    <location>
        <position position="458"/>
    </location>
    <ligand>
        <name>[4Fe-4S] cluster</name>
        <dbReference type="ChEBI" id="CHEBI:49883"/>
    </ligand>
</feature>
<dbReference type="GO" id="GO:0009113">
    <property type="term" value="P:purine nucleobase biosynthetic process"/>
    <property type="evidence" value="ECO:0007669"/>
    <property type="project" value="InterPro"/>
</dbReference>
<evidence type="ECO:0000256" key="4">
    <source>
        <dbReference type="ARBA" id="ARBA00022676"/>
    </source>
</evidence>
<dbReference type="GO" id="GO:0051536">
    <property type="term" value="F:iron-sulfur cluster binding"/>
    <property type="evidence" value="ECO:0007669"/>
    <property type="project" value="UniProtKB-KW"/>
</dbReference>
<keyword evidence="9" id="KW-0460">Magnesium</keyword>
<evidence type="ECO:0000256" key="8">
    <source>
        <dbReference type="PIRNR" id="PIRNR000485"/>
    </source>
</evidence>
<dbReference type="GO" id="GO:0006189">
    <property type="term" value="P:'de novo' IMP biosynthetic process"/>
    <property type="evidence" value="ECO:0007669"/>
    <property type="project" value="UniProtKB-UniPathway"/>
</dbReference>
<accession>Q2LTR9</accession>
<comment type="cofactor">
    <cofactor evidence="10">
        <name>[4Fe-4S] cluster</name>
        <dbReference type="ChEBI" id="CHEBI:49883"/>
    </cofactor>
    <text evidence="10">Binds 1 [4Fe-4S] cluster per subunit.</text>
</comment>
<dbReference type="UniPathway" id="UPA00074">
    <property type="reaction ID" value="UER00124"/>
</dbReference>
<name>Q2LTR9_SYNAS</name>
<feature type="binding site" evidence="10">
    <location>
        <position position="382"/>
    </location>
    <ligand>
        <name>[4Fe-4S] cluster</name>
        <dbReference type="ChEBI" id="CHEBI:49883"/>
    </ligand>
</feature>
<dbReference type="CDD" id="cd06223">
    <property type="entry name" value="PRTases_typeI"/>
    <property type="match status" value="1"/>
</dbReference>
<proteinExistence type="inferred from homology"/>
<dbReference type="InterPro" id="IPR005854">
    <property type="entry name" value="PurF"/>
</dbReference>
<feature type="binding site" evidence="9">
    <location>
        <position position="281"/>
    </location>
    <ligand>
        <name>Mg(2+)</name>
        <dbReference type="ChEBI" id="CHEBI:18420"/>
    </ligand>
</feature>
<keyword evidence="9" id="KW-0479">Metal-binding</keyword>
<gene>
    <name evidence="12" type="ORF">SYN_00907</name>
</gene>
<dbReference type="PIRSF" id="PIRSF000485">
    <property type="entry name" value="Amd_phspho_trans"/>
    <property type="match status" value="1"/>
</dbReference>
<dbReference type="SUPFAM" id="SSF53271">
    <property type="entry name" value="PRTase-like"/>
    <property type="match status" value="1"/>
</dbReference>
<comment type="cofactor">
    <cofactor evidence="9">
        <name>Mg(2+)</name>
        <dbReference type="ChEBI" id="CHEBI:18420"/>
    </cofactor>
    <text evidence="9">Binds 1 Mg(2+) ion per subunit.</text>
</comment>
<keyword evidence="10" id="KW-0408">Iron</keyword>
<evidence type="ECO:0000256" key="9">
    <source>
        <dbReference type="PIRSR" id="PIRSR000485-2"/>
    </source>
</evidence>
<keyword evidence="13" id="KW-1185">Reference proteome</keyword>
<keyword evidence="10" id="KW-0411">Iron-sulfur</keyword>
<dbReference type="STRING" id="56780.SYN_00907"/>
<dbReference type="PANTHER" id="PTHR11907">
    <property type="entry name" value="AMIDOPHOSPHORIBOSYLTRANSFERASE"/>
    <property type="match status" value="1"/>
</dbReference>
<evidence type="ECO:0000256" key="2">
    <source>
        <dbReference type="ARBA" id="ARBA00010138"/>
    </source>
</evidence>
<dbReference type="EMBL" id="CP000252">
    <property type="protein sequence ID" value="ABC77479.1"/>
    <property type="molecule type" value="Genomic_DNA"/>
</dbReference>
<dbReference type="AlphaFoldDB" id="Q2LTR9"/>
<keyword evidence="7" id="KW-0315">Glutamine amidotransferase</keyword>
<dbReference type="GO" id="GO:0004044">
    <property type="term" value="F:amidophosphoribosyltransferase activity"/>
    <property type="evidence" value="ECO:0007669"/>
    <property type="project" value="UniProtKB-EC"/>
</dbReference>
<dbReference type="eggNOG" id="COG0034">
    <property type="taxonomic scope" value="Bacteria"/>
</dbReference>
<evidence type="ECO:0000313" key="13">
    <source>
        <dbReference type="Proteomes" id="UP000001933"/>
    </source>
</evidence>
<dbReference type="RefSeq" id="WP_011417501.1">
    <property type="nucleotide sequence ID" value="NC_007759.1"/>
</dbReference>
<dbReference type="HOGENOM" id="CLU_022389_4_0_7"/>
<dbReference type="InterPro" id="IPR029057">
    <property type="entry name" value="PRTase-like"/>
</dbReference>
<evidence type="ECO:0000313" key="12">
    <source>
        <dbReference type="EMBL" id="ABC77479.1"/>
    </source>
</evidence>